<dbReference type="Gene3D" id="3.90.1410.10">
    <property type="entry name" value="set domain protein methyltransferase, domain 1"/>
    <property type="match status" value="1"/>
</dbReference>
<proteinExistence type="predicted"/>
<name>A0A7S1MCX7_ALECA</name>
<feature type="region of interest" description="Disordered" evidence="1">
    <location>
        <begin position="181"/>
        <end position="204"/>
    </location>
</feature>
<dbReference type="SUPFAM" id="SSF82199">
    <property type="entry name" value="SET domain"/>
    <property type="match status" value="1"/>
</dbReference>
<evidence type="ECO:0000313" key="3">
    <source>
        <dbReference type="EMBL" id="CAD9128325.1"/>
    </source>
</evidence>
<dbReference type="InterPro" id="IPR046341">
    <property type="entry name" value="SET_dom_sf"/>
</dbReference>
<feature type="compositionally biased region" description="Basic and acidic residues" evidence="1">
    <location>
        <begin position="184"/>
        <end position="194"/>
    </location>
</feature>
<protein>
    <recommendedName>
        <fullName evidence="2">SET domain-containing protein</fullName>
    </recommendedName>
</protein>
<dbReference type="AlphaFoldDB" id="A0A7S1MCX7"/>
<dbReference type="PANTHER" id="PTHR13271:SF140">
    <property type="entry name" value="SET DOMAIN-CONTAINING PROTEIN"/>
    <property type="match status" value="1"/>
</dbReference>
<dbReference type="GO" id="GO:0016279">
    <property type="term" value="F:protein-lysine N-methyltransferase activity"/>
    <property type="evidence" value="ECO:0007669"/>
    <property type="project" value="TreeGrafter"/>
</dbReference>
<dbReference type="PANTHER" id="PTHR13271">
    <property type="entry name" value="UNCHARACTERIZED PUTATIVE METHYLTRANSFERASE"/>
    <property type="match status" value="1"/>
</dbReference>
<gene>
    <name evidence="3" type="ORF">ACAT0790_LOCUS20868</name>
</gene>
<accession>A0A7S1MCX7</accession>
<reference evidence="3" key="1">
    <citation type="submission" date="2021-01" db="EMBL/GenBank/DDBJ databases">
        <authorList>
            <person name="Corre E."/>
            <person name="Pelletier E."/>
            <person name="Niang G."/>
            <person name="Scheremetjew M."/>
            <person name="Finn R."/>
            <person name="Kale V."/>
            <person name="Holt S."/>
            <person name="Cochrane G."/>
            <person name="Meng A."/>
            <person name="Brown T."/>
            <person name="Cohen L."/>
        </authorList>
    </citation>
    <scope>NUCLEOTIDE SEQUENCE</scope>
    <source>
        <strain evidence="3">OF101</strain>
    </source>
</reference>
<feature type="region of interest" description="Disordered" evidence="1">
    <location>
        <begin position="444"/>
        <end position="465"/>
    </location>
</feature>
<feature type="compositionally biased region" description="Polar residues" evidence="1">
    <location>
        <begin position="1"/>
        <end position="17"/>
    </location>
</feature>
<dbReference type="Pfam" id="PF00856">
    <property type="entry name" value="SET"/>
    <property type="match status" value="1"/>
</dbReference>
<sequence length="488" mass="52636">MAGSLTSSESHSRTVASKGSCMMDSPSSMSRTATTPRKPLGRLRATALTSPPRAVSQEEKRVQSAASSSVSAGTSAAAAARRSAAALRRAAAAADVPAETEEDAALWTRFSSWLTARGGDVSAVALSRPNGLRGVVAVRDIEEGESIMQLPLEATVRLCDSEEVRDPAISALEMVHLYRGGQGPRREQQDEDGPKVAASGRDGDLQPYLDLIPGPGSPDFATVPDFMTDEELEMLQCPPASEKTRRRQELCTKRAAEKNVPVEDLQWGLCTVTMRCFTVLSPMENLLRILLPGIDLLNHDSDSSHQFKVTWTLNPEYDGLFKVVAGRKIEKGEEVRICYGGNPYRAEGCGGECSGDVAWTNEQYLMRYGFFDTSVGTTIVDGRWLVTEAAAPVREALERTTAEEDGALLAGEGLSAAARMAVSFRRHLKRALVAQRQVQAARIAAGQDAEEEKKAEEPHFSPEMVEQLSQVAAAARERQNVGAEAGSQ</sequence>
<evidence type="ECO:0000256" key="1">
    <source>
        <dbReference type="SAM" id="MobiDB-lite"/>
    </source>
</evidence>
<feature type="compositionally biased region" description="Polar residues" evidence="1">
    <location>
        <begin position="25"/>
        <end position="35"/>
    </location>
</feature>
<feature type="compositionally biased region" description="Low complexity" evidence="1">
    <location>
        <begin position="64"/>
        <end position="74"/>
    </location>
</feature>
<dbReference type="InterPro" id="IPR050600">
    <property type="entry name" value="SETD3_SETD6_MTase"/>
</dbReference>
<dbReference type="PROSITE" id="PS50280">
    <property type="entry name" value="SET"/>
    <property type="match status" value="1"/>
</dbReference>
<feature type="domain" description="SET" evidence="2">
    <location>
        <begin position="122"/>
        <end position="340"/>
    </location>
</feature>
<feature type="region of interest" description="Disordered" evidence="1">
    <location>
        <begin position="1"/>
        <end position="74"/>
    </location>
</feature>
<feature type="compositionally biased region" description="Basic and acidic residues" evidence="1">
    <location>
        <begin position="451"/>
        <end position="460"/>
    </location>
</feature>
<dbReference type="InterPro" id="IPR001214">
    <property type="entry name" value="SET_dom"/>
</dbReference>
<dbReference type="CDD" id="cd10527">
    <property type="entry name" value="SET_LSMT"/>
    <property type="match status" value="1"/>
</dbReference>
<organism evidence="3">
    <name type="scientific">Alexandrium catenella</name>
    <name type="common">Red tide dinoflagellate</name>
    <name type="synonym">Gonyaulax catenella</name>
    <dbReference type="NCBI Taxonomy" id="2925"/>
    <lineage>
        <taxon>Eukaryota</taxon>
        <taxon>Sar</taxon>
        <taxon>Alveolata</taxon>
        <taxon>Dinophyceae</taxon>
        <taxon>Gonyaulacales</taxon>
        <taxon>Pyrocystaceae</taxon>
        <taxon>Alexandrium</taxon>
    </lineage>
</organism>
<dbReference type="EMBL" id="HBGE01034411">
    <property type="protein sequence ID" value="CAD9128325.1"/>
    <property type="molecule type" value="Transcribed_RNA"/>
</dbReference>
<evidence type="ECO:0000259" key="2">
    <source>
        <dbReference type="PROSITE" id="PS50280"/>
    </source>
</evidence>